<dbReference type="Proteomes" id="UP001589747">
    <property type="component" value="Unassembled WGS sequence"/>
</dbReference>
<evidence type="ECO:0008006" key="3">
    <source>
        <dbReference type="Google" id="ProtNLM"/>
    </source>
</evidence>
<dbReference type="RefSeq" id="WP_377488634.1">
    <property type="nucleotide sequence ID" value="NZ_JBHMDO010000003.1"/>
</dbReference>
<name>A0ABV5KI34_9BACL</name>
<keyword evidence="2" id="KW-1185">Reference proteome</keyword>
<accession>A0ABV5KI34</accession>
<evidence type="ECO:0000313" key="2">
    <source>
        <dbReference type="Proteomes" id="UP001589747"/>
    </source>
</evidence>
<organism evidence="1 2">
    <name type="scientific">Paenibacillus aurantiacus</name>
    <dbReference type="NCBI Taxonomy" id="1936118"/>
    <lineage>
        <taxon>Bacteria</taxon>
        <taxon>Bacillati</taxon>
        <taxon>Bacillota</taxon>
        <taxon>Bacilli</taxon>
        <taxon>Bacillales</taxon>
        <taxon>Paenibacillaceae</taxon>
        <taxon>Paenibacillus</taxon>
    </lineage>
</organism>
<evidence type="ECO:0000313" key="1">
    <source>
        <dbReference type="EMBL" id="MFB9324540.1"/>
    </source>
</evidence>
<proteinExistence type="predicted"/>
<protein>
    <recommendedName>
        <fullName evidence="3">SMI1/KNR4 family protein</fullName>
    </recommendedName>
</protein>
<reference evidence="1 2" key="1">
    <citation type="submission" date="2024-09" db="EMBL/GenBank/DDBJ databases">
        <authorList>
            <person name="Sun Q."/>
            <person name="Mori K."/>
        </authorList>
    </citation>
    <scope>NUCLEOTIDE SEQUENCE [LARGE SCALE GENOMIC DNA]</scope>
    <source>
        <strain evidence="1 2">TISTR 2452</strain>
    </source>
</reference>
<dbReference type="EMBL" id="JBHMDO010000003">
    <property type="protein sequence ID" value="MFB9324540.1"/>
    <property type="molecule type" value="Genomic_DNA"/>
</dbReference>
<sequence length="190" mass="22366">MIRSYEMPETLQRLLDIDNKLIEQHDKDFDAFFGACPCFEADNGYSSTPDDAIIFLWTGADGDHFAFLTEGDTVESLEHAPIVFIQPMDSEDPVKPVANNIKDFLALYIQLQELYLFERLTYYETEEEFLNDYEDNYAEDIRENEEERAILIAAIKQAIELPKIENVFAYMQEMKKWFQQIRHRIEVARD</sequence>
<comment type="caution">
    <text evidence="1">The sequence shown here is derived from an EMBL/GenBank/DDBJ whole genome shotgun (WGS) entry which is preliminary data.</text>
</comment>
<gene>
    <name evidence="1" type="ORF">ACFFSY_01125</name>
</gene>